<dbReference type="FunFam" id="2.60.40.10:FF:000477">
    <property type="entry name" value="DS cell adhesion molecule like 1"/>
    <property type="match status" value="1"/>
</dbReference>
<dbReference type="EMBL" id="CAAE01010538">
    <property type="protein sequence ID" value="CAF93208.1"/>
    <property type="molecule type" value="Genomic_DNA"/>
</dbReference>
<keyword evidence="3 16" id="KW-0812">Transmembrane</keyword>
<comment type="subcellular location">
    <subcellularLocation>
        <location evidence="1">Cell membrane</location>
        <topology evidence="1">Single-pass type I membrane protein</topology>
    </subcellularLocation>
    <subcellularLocation>
        <location evidence="14">Synapse</location>
    </subcellularLocation>
</comment>
<keyword evidence="13" id="KW-0393">Immunoglobulin domain</keyword>
<dbReference type="Pfam" id="PF25059">
    <property type="entry name" value="FN3_DSCAM-DSCAML_C"/>
    <property type="match status" value="1"/>
</dbReference>
<feature type="domain" description="Fibronectin type-III" evidence="18">
    <location>
        <begin position="958"/>
        <end position="1055"/>
    </location>
</feature>
<dbReference type="GO" id="GO:0007399">
    <property type="term" value="P:nervous system development"/>
    <property type="evidence" value="ECO:0007669"/>
    <property type="project" value="UniProtKB-KW"/>
</dbReference>
<feature type="compositionally biased region" description="Basic residues" evidence="15">
    <location>
        <begin position="2132"/>
        <end position="2152"/>
    </location>
</feature>
<feature type="domain" description="Ig-like" evidence="17">
    <location>
        <begin position="356"/>
        <end position="444"/>
    </location>
</feature>
<dbReference type="OrthoDB" id="6429135at2759"/>
<dbReference type="InterPro" id="IPR003599">
    <property type="entry name" value="Ig_sub"/>
</dbReference>
<feature type="domain" description="Fibronectin type-III" evidence="18">
    <location>
        <begin position="1592"/>
        <end position="1690"/>
    </location>
</feature>
<organism evidence="19">
    <name type="scientific">Tetraodon nigroviridis</name>
    <name type="common">Spotted green pufferfish</name>
    <name type="synonym">Chelonodon nigroviridis</name>
    <dbReference type="NCBI Taxonomy" id="99883"/>
    <lineage>
        <taxon>Eukaryota</taxon>
        <taxon>Metazoa</taxon>
        <taxon>Chordata</taxon>
        <taxon>Craniata</taxon>
        <taxon>Vertebrata</taxon>
        <taxon>Euteleostomi</taxon>
        <taxon>Actinopterygii</taxon>
        <taxon>Neopterygii</taxon>
        <taxon>Teleostei</taxon>
        <taxon>Neoteleostei</taxon>
        <taxon>Acanthomorphata</taxon>
        <taxon>Eupercaria</taxon>
        <taxon>Tetraodontiformes</taxon>
        <taxon>Tetradontoidea</taxon>
        <taxon>Tetraodontidae</taxon>
        <taxon>Tetraodon</taxon>
    </lineage>
</organism>
<keyword evidence="4" id="KW-0732">Signal</keyword>
<dbReference type="SMART" id="SM00406">
    <property type="entry name" value="IGv"/>
    <property type="match status" value="3"/>
</dbReference>
<dbReference type="Gene3D" id="2.60.40.10">
    <property type="entry name" value="Immunoglobulins"/>
    <property type="match status" value="16"/>
</dbReference>
<feature type="domain" description="Fibronectin type-III" evidence="18">
    <location>
        <begin position="1473"/>
        <end position="1567"/>
    </location>
</feature>
<dbReference type="InterPro" id="IPR003961">
    <property type="entry name" value="FN3_dom"/>
</dbReference>
<evidence type="ECO:0000256" key="12">
    <source>
        <dbReference type="ARBA" id="ARBA00023180"/>
    </source>
</evidence>
<dbReference type="CDD" id="cd05734">
    <property type="entry name" value="Ig_DSCAM"/>
    <property type="match status" value="1"/>
</dbReference>
<dbReference type="InterPro" id="IPR013783">
    <property type="entry name" value="Ig-like_fold"/>
</dbReference>
<keyword evidence="12" id="KW-0325">Glycoprotein</keyword>
<evidence type="ECO:0000313" key="19">
    <source>
        <dbReference type="EMBL" id="CAF93208.1"/>
    </source>
</evidence>
<protein>
    <submittedName>
        <fullName evidence="19">(spotted green pufferfish) hypothetical protein</fullName>
    </submittedName>
</protein>
<evidence type="ECO:0000256" key="14">
    <source>
        <dbReference type="ARBA" id="ARBA00034103"/>
    </source>
</evidence>
<feature type="domain" description="Ig-like" evidence="17">
    <location>
        <begin position="1378"/>
        <end position="1469"/>
    </location>
</feature>
<feature type="domain" description="Fibronectin type-III" evidence="18">
    <location>
        <begin position="1284"/>
        <end position="1378"/>
    </location>
</feature>
<dbReference type="Pfam" id="PF07679">
    <property type="entry name" value="I-set"/>
    <property type="match status" value="5"/>
</dbReference>
<keyword evidence="6" id="KW-0130">Cell adhesion</keyword>
<dbReference type="PROSITE" id="PS50853">
    <property type="entry name" value="FN3"/>
    <property type="match status" value="6"/>
</dbReference>
<feature type="domain" description="Ig-like" evidence="17">
    <location>
        <begin position="732"/>
        <end position="860"/>
    </location>
</feature>
<feature type="compositionally biased region" description="Basic residues" evidence="15">
    <location>
        <begin position="2102"/>
        <end position="2119"/>
    </location>
</feature>
<evidence type="ECO:0000256" key="3">
    <source>
        <dbReference type="ARBA" id="ARBA00022692"/>
    </source>
</evidence>
<feature type="region of interest" description="Disordered" evidence="15">
    <location>
        <begin position="1834"/>
        <end position="1931"/>
    </location>
</feature>
<accession>Q4T1M4</accession>
<keyword evidence="7" id="KW-0524">Neurogenesis</keyword>
<feature type="compositionally biased region" description="Low complexity" evidence="15">
    <location>
        <begin position="2179"/>
        <end position="2191"/>
    </location>
</feature>
<dbReference type="SMART" id="SM00060">
    <property type="entry name" value="FN3"/>
    <property type="match status" value="6"/>
</dbReference>
<dbReference type="GO" id="GO:0098609">
    <property type="term" value="P:cell-cell adhesion"/>
    <property type="evidence" value="ECO:0007669"/>
    <property type="project" value="TreeGrafter"/>
</dbReference>
<keyword evidence="5" id="KW-0677">Repeat</keyword>
<feature type="region of interest" description="Disordered" evidence="15">
    <location>
        <begin position="2258"/>
        <end position="2281"/>
    </location>
</feature>
<dbReference type="FunFam" id="2.60.40.10:FF:000229">
    <property type="entry name" value="Down syndrome cell adhesion molecule homolog"/>
    <property type="match status" value="1"/>
</dbReference>
<evidence type="ECO:0000256" key="8">
    <source>
        <dbReference type="ARBA" id="ARBA00022989"/>
    </source>
</evidence>
<dbReference type="Pfam" id="PF00041">
    <property type="entry name" value="fn3"/>
    <property type="match status" value="5"/>
</dbReference>
<evidence type="ECO:0000259" key="17">
    <source>
        <dbReference type="PROSITE" id="PS50835"/>
    </source>
</evidence>
<dbReference type="PANTHER" id="PTHR44170">
    <property type="entry name" value="PROTEIN SIDEKICK"/>
    <property type="match status" value="1"/>
</dbReference>
<dbReference type="PANTHER" id="PTHR44170:SF53">
    <property type="entry name" value="DS CELL ADHESION MOLECULE LIKE 1"/>
    <property type="match status" value="1"/>
</dbReference>
<dbReference type="FunFam" id="2.60.40.10:FF:000401">
    <property type="entry name" value="Down syndrome cell adhesion molecule"/>
    <property type="match status" value="1"/>
</dbReference>
<evidence type="ECO:0000256" key="1">
    <source>
        <dbReference type="ARBA" id="ARBA00004251"/>
    </source>
</evidence>
<feature type="domain" description="Ig-like" evidence="17">
    <location>
        <begin position="268"/>
        <end position="348"/>
    </location>
</feature>
<evidence type="ECO:0000256" key="2">
    <source>
        <dbReference type="ARBA" id="ARBA00022475"/>
    </source>
</evidence>
<feature type="domain" description="Ig-like" evidence="17">
    <location>
        <begin position="119"/>
        <end position="259"/>
    </location>
</feature>
<feature type="transmembrane region" description="Helical" evidence="16">
    <location>
        <begin position="1716"/>
        <end position="1737"/>
    </location>
</feature>
<feature type="non-terminal residue" evidence="19">
    <location>
        <position position="2293"/>
    </location>
</feature>
<feature type="compositionally biased region" description="Low complexity" evidence="15">
    <location>
        <begin position="1877"/>
        <end position="1888"/>
    </location>
</feature>
<evidence type="ECO:0000256" key="15">
    <source>
        <dbReference type="SAM" id="MobiDB-lite"/>
    </source>
</evidence>
<reference evidence="19" key="2">
    <citation type="submission" date="2004-02" db="EMBL/GenBank/DDBJ databases">
        <authorList>
            <consortium name="Genoscope"/>
            <consortium name="Whitehead Institute Centre for Genome Research"/>
        </authorList>
    </citation>
    <scope>NUCLEOTIDE SEQUENCE</scope>
</reference>
<keyword evidence="2" id="KW-1003">Cell membrane</keyword>
<dbReference type="PROSITE" id="PS50835">
    <property type="entry name" value="IG_LIKE"/>
    <property type="match status" value="8"/>
</dbReference>
<keyword evidence="8 16" id="KW-1133">Transmembrane helix</keyword>
<evidence type="ECO:0000256" key="11">
    <source>
        <dbReference type="ARBA" id="ARBA00023157"/>
    </source>
</evidence>
<dbReference type="InterPro" id="IPR007110">
    <property type="entry name" value="Ig-like_dom"/>
</dbReference>
<dbReference type="KEGG" id="tng:GSTEN00008738G001"/>
<keyword evidence="9" id="KW-0770">Synapse</keyword>
<feature type="domain" description="Ig-like" evidence="17">
    <location>
        <begin position="450"/>
        <end position="543"/>
    </location>
</feature>
<feature type="domain" description="Ig-like" evidence="17">
    <location>
        <begin position="546"/>
        <end position="632"/>
    </location>
</feature>
<dbReference type="SUPFAM" id="SSF49265">
    <property type="entry name" value="Fibronectin type III"/>
    <property type="match status" value="4"/>
</dbReference>
<evidence type="ECO:0000256" key="6">
    <source>
        <dbReference type="ARBA" id="ARBA00022889"/>
    </source>
</evidence>
<feature type="compositionally biased region" description="Low complexity" evidence="15">
    <location>
        <begin position="1921"/>
        <end position="1931"/>
    </location>
</feature>
<evidence type="ECO:0000256" key="13">
    <source>
        <dbReference type="ARBA" id="ARBA00023319"/>
    </source>
</evidence>
<dbReference type="GO" id="GO:0005886">
    <property type="term" value="C:plasma membrane"/>
    <property type="evidence" value="ECO:0007669"/>
    <property type="project" value="UniProtKB-SubCell"/>
</dbReference>
<dbReference type="FunFam" id="2.60.40.10:FF:000172">
    <property type="entry name" value="Down syndrome cell adhesion molecule b"/>
    <property type="match status" value="1"/>
</dbReference>
<proteinExistence type="predicted"/>
<comment type="caution">
    <text evidence="19">The sequence shown here is derived from an EMBL/GenBank/DDBJ whole genome shotgun (WGS) entry which is preliminary data.</text>
</comment>
<dbReference type="FunFam" id="2.60.40.10:FF:000141">
    <property type="entry name" value="Down syndrome cell adhesion molecule a"/>
    <property type="match status" value="1"/>
</dbReference>
<feature type="domain" description="Ig-like" evidence="17">
    <location>
        <begin position="638"/>
        <end position="727"/>
    </location>
</feature>
<dbReference type="SMART" id="SM00409">
    <property type="entry name" value="IG"/>
    <property type="match status" value="10"/>
</dbReference>
<feature type="domain" description="Fibronectin type-III" evidence="18">
    <location>
        <begin position="1184"/>
        <end position="1280"/>
    </location>
</feature>
<dbReference type="FunFam" id="2.60.40.10:FF:000215">
    <property type="entry name" value="Down syndrome cell adhesion molecule a"/>
    <property type="match status" value="1"/>
</dbReference>
<evidence type="ECO:0000256" key="16">
    <source>
        <dbReference type="SAM" id="Phobius"/>
    </source>
</evidence>
<dbReference type="CDD" id="cd00063">
    <property type="entry name" value="FN3"/>
    <property type="match status" value="6"/>
</dbReference>
<gene>
    <name evidence="19" type="ORF">GSTENG00008738001</name>
</gene>
<dbReference type="SMART" id="SM00408">
    <property type="entry name" value="IGc2"/>
    <property type="match status" value="8"/>
</dbReference>
<dbReference type="GO" id="GO:0045202">
    <property type="term" value="C:synapse"/>
    <property type="evidence" value="ECO:0007669"/>
    <property type="project" value="UniProtKB-SubCell"/>
</dbReference>
<dbReference type="InterPro" id="IPR036179">
    <property type="entry name" value="Ig-like_dom_sf"/>
</dbReference>
<evidence type="ECO:0000256" key="5">
    <source>
        <dbReference type="ARBA" id="ARBA00022737"/>
    </source>
</evidence>
<dbReference type="FunFam" id="2.60.40.10:FF:000219">
    <property type="entry name" value="Down syndrome cell adhesion molecule homolog"/>
    <property type="match status" value="1"/>
</dbReference>
<dbReference type="InterPro" id="IPR003598">
    <property type="entry name" value="Ig_sub2"/>
</dbReference>
<keyword evidence="11" id="KW-1015">Disulfide bond</keyword>
<evidence type="ECO:0000256" key="10">
    <source>
        <dbReference type="ARBA" id="ARBA00023136"/>
    </source>
</evidence>
<dbReference type="FunFam" id="2.60.40.10:FF:000333">
    <property type="entry name" value="Down syndrome cell adhesion molecule"/>
    <property type="match status" value="1"/>
</dbReference>
<evidence type="ECO:0000256" key="4">
    <source>
        <dbReference type="ARBA" id="ARBA00022729"/>
    </source>
</evidence>
<evidence type="ECO:0000256" key="7">
    <source>
        <dbReference type="ARBA" id="ARBA00022902"/>
    </source>
</evidence>
<feature type="domain" description="Fibronectin type-III" evidence="18">
    <location>
        <begin position="1060"/>
        <end position="1183"/>
    </location>
</feature>
<sequence>LFSCFSLAVVTEDLHSSLYFVNASLQEVVFASTTGTSVPCPAGGAAPASLRWYLATGEEIYDVPGIRHVHPNGTLQIFNFLPSSYSKLIHDNTYYCTAENPSGKIRSQDVHIKAVSREPYTVRVADQKAMRGSVAVFKCIIPASVEAYIAVVSWEKDTVSLSSEGDWEPVETPHTGVSDGLQVWAQVLSVSSDEERAEGWVGVLSWLICINKRQRYLITSAGALYILDVLPEDGLNNYRCTTRHRYTGETRQSNSARLIVSDPTNAEPAILDGFERREVMISHRVELPCKASGYPAPKYRWLKDNSPLEPDSRFRQTVTGLLIESAQPGDSGTYVCEVWNSYGNAEVVGRLYVKQPLKAVVSPRKVKGSVGSKVSLSCSVSGSDEYELSWYRNGEIIYPGNSVRFTGLNRENLIMEGMSKSDGGAYQCFARKGKMSAQDFVQVILEDGTPKILSSFSEKVVNPNEPVFLVCNVKGTPPPRCSWSLDDDPVIKDSHHHLGHYESHEGHVVSQLNVTHTQVQDGGQYRCTCGNSAGVVHHQARINVRGRASVRAMKNLTAIAGRDAFVHCRVIGYPYYSIKWYKNSALLPFNHRQRAFENNGTLKLSNVQQVDAGEYTCKVMVQPNKMDSQSVHVRVRVPPYIQPFEFQRFTIGQRVFIPCVVMSGDRPLDITWQKDGRPIPAGLGVTVDNIDFTSSLRINNLTPDHNGNYTCIARNEAAAVEHQSRLIVRVPPQFVVQPEDQDGIYGKTVTLNCSAEGYPPPTIVWEHSKGRCHHTHTHTCCTSLIRMEGCSEELVDVEDGGSPRCPPVPAGGMTASAARALLLSNGSLLIKHVLEDDSESMYLCKVSNDVGADAQQVHVAHRQELSMLGGGARVGPLADVLRSCCWWRRNPSYCLRRWLTPATGYLRLPEANRLTGGCLPTSLQIMPTVREDSGFFSCHAINSFGEDRGIIQLTVQEPPDPPEVEIREVKDRTIALRWTMGFDGNSPITGYDIECKNKSASWLSAQVTKDVSPQLNQATIIDLHPSSTYNIRMVAKNVIGNSNPSNELTITTDEAAPDGPPLDVTLEPTSPQSIKVSWKVRPRPQGTCLKGRRALILPLLLQPPLKHLQNGVIRGYQVGYREYSPGGSHQFTIVSVDTPGDTTESLTLDGLKKFTQYSVVVQAANRAGTGPWSPKTLEDVPSRTPDNVLAVAKSPEVISVSWMPLPREVLNVNLLGYRVIYWANLPDGELGEIRNVTAVQPSLELDGLEKYTNYRIQVLAFTSAGDGVRSEQIYVRTKEDVPGPPAGVKAAASSSSAVFVSWLPPLKLNGIIRKYIIFCSDLHPMVMSEFEASPDAHFYRIPNLAGNRQYTIWVVAVTAAGHGNNSEKITVEPLAKAPARILTFNGTVTTPWMKDIVLPCKAVGDPPPTVKWIKGSANGTPTNVLVDGRRTVHANGSFFIRTVKAEDSGNYSCVAGNTWGGDEITLNLQVQVPPDQPRLTVTKTTTTSITLSWIPGDNGGSSIRGYILQYSEDNSEQWGSFPISPSERSYRLENLKCGTWYKFTLTAQNVVGPGRISEIIEAKTHGKGNRCGHQEAGGVATRQTHSHLWRLSPSEPQFAKEHELFTSINSTRARLNLAGWNNGGCPITSFVLEYRAVDSSTWTSAQRTSLTKSYVLYDLQEATWYELQMKVTNSAGSAEKKAVFATLNADGSTIPPLLKTGDPISDNMSGSGGLKMVVTITSVLVVAILVFIMLMVLKRRRREQRLKRLRDAKSLAEMLMSKNTRTPDTVNKQQQTLRMHIDIPRAQLLIEERDTMETIDDRSTVLLTDNDFGETNKQKSSTVTHTVHYQSLSQATGPLVDVSDARPGTNPTARRTAKAGPATARSRYASQWTLNRPHPTSSSHTLTTDWRLPTPRATGSVDKESDSYSVSPSQDTDRARSSMVSTESASSTYEELARAYEHAKMEEQLRHAKFTITECFISDTSSEQMTAGTNDYTDSLTSSTPSESGICRFTASPPKPQDVSRVMNMAVPKAHRPGEDASTRGGWVGVRVKEEGILILVFVFKHKHAGLSEELEVEPWVNTTPSPPGLRWCLVRLPGTRTGASPALPAHGLPAEPWRPAGRSRWRGERRRRRRRRRSGWSWSWSSGGGSSRKRCYRRNERRRSRRSRRRSRGPDLPGTAEKPHPEKAAAPGTHPHGSAHAQGGAAVAAGNCLHPPPQGCAGARGGPGRGPGRDLLLGGPGPSTGCQAQHLPGVAAGLQRTPEAEQQPLRQVLHAGITHGGGRSPAAAPPQPRRGALSTTQPLYIEPFLTCV</sequence>
<reference evidence="19" key="1">
    <citation type="journal article" date="2004" name="Nature">
        <title>Genome duplication in the teleost fish Tetraodon nigroviridis reveals the early vertebrate proto-karyotype.</title>
        <authorList>
            <person name="Jaillon O."/>
            <person name="Aury J.-M."/>
            <person name="Brunet F."/>
            <person name="Petit J.-L."/>
            <person name="Stange-Thomann N."/>
            <person name="Mauceli E."/>
            <person name="Bouneau L."/>
            <person name="Fischer C."/>
            <person name="Ozouf-Costaz C."/>
            <person name="Bernot A."/>
            <person name="Nicaud S."/>
            <person name="Jaffe D."/>
            <person name="Fisher S."/>
            <person name="Lutfalla G."/>
            <person name="Dossat C."/>
            <person name="Segurens B."/>
            <person name="Dasilva C."/>
            <person name="Salanoubat M."/>
            <person name="Levy M."/>
            <person name="Boudet N."/>
            <person name="Castellano S."/>
            <person name="Anthouard V."/>
            <person name="Jubin C."/>
            <person name="Castelli V."/>
            <person name="Katinka M."/>
            <person name="Vacherie B."/>
            <person name="Biemont C."/>
            <person name="Skalli Z."/>
            <person name="Cattolico L."/>
            <person name="Poulain J."/>
            <person name="De Berardinis V."/>
            <person name="Cruaud C."/>
            <person name="Duprat S."/>
            <person name="Brottier P."/>
            <person name="Coutanceau J.-P."/>
            <person name="Gouzy J."/>
            <person name="Parra G."/>
            <person name="Lardier G."/>
            <person name="Chapple C."/>
            <person name="McKernan K.J."/>
            <person name="McEwan P."/>
            <person name="Bosak S."/>
            <person name="Kellis M."/>
            <person name="Volff J.-N."/>
            <person name="Guigo R."/>
            <person name="Zody M.C."/>
            <person name="Mesirov J."/>
            <person name="Lindblad-Toh K."/>
            <person name="Birren B."/>
            <person name="Nusbaum C."/>
            <person name="Kahn D."/>
            <person name="Robinson-Rechavi M."/>
            <person name="Laudet V."/>
            <person name="Schachter V."/>
            <person name="Quetier F."/>
            <person name="Saurin W."/>
            <person name="Scarpelli C."/>
            <person name="Wincker P."/>
            <person name="Lander E.S."/>
            <person name="Weissenbach J."/>
            <person name="Roest Crollius H."/>
        </authorList>
    </citation>
    <scope>NUCLEOTIDE SEQUENCE [LARGE SCALE GENOMIC DNA]</scope>
</reference>
<dbReference type="FunFam" id="2.60.40.10:FF:000017">
    <property type="entry name" value="Down syndrome cell adhesion molecule b"/>
    <property type="match status" value="2"/>
</dbReference>
<dbReference type="FunFam" id="2.60.40.10:FF:000264">
    <property type="entry name" value="Down syndrome cell adhesion molecule like 1"/>
    <property type="match status" value="1"/>
</dbReference>
<evidence type="ECO:0000259" key="18">
    <source>
        <dbReference type="PROSITE" id="PS50853"/>
    </source>
</evidence>
<keyword evidence="10 16" id="KW-0472">Membrane</keyword>
<dbReference type="InterPro" id="IPR013098">
    <property type="entry name" value="Ig_I-set"/>
</dbReference>
<dbReference type="InterPro" id="IPR013106">
    <property type="entry name" value="Ig_V-set"/>
</dbReference>
<dbReference type="FunFam" id="2.60.40.10:FF:000167">
    <property type="entry name" value="Down syndrome cell adhesion molecule b"/>
    <property type="match status" value="1"/>
</dbReference>
<dbReference type="InterPro" id="IPR056754">
    <property type="entry name" value="DSCAM/DSCAML_C"/>
</dbReference>
<dbReference type="InterPro" id="IPR036116">
    <property type="entry name" value="FN3_sf"/>
</dbReference>
<dbReference type="CDD" id="cd00096">
    <property type="entry name" value="Ig"/>
    <property type="match status" value="2"/>
</dbReference>
<name>Q4T1M4_TETNG</name>
<feature type="region of interest" description="Disordered" evidence="15">
    <location>
        <begin position="2085"/>
        <end position="2230"/>
    </location>
</feature>
<dbReference type="SUPFAM" id="SSF48726">
    <property type="entry name" value="Immunoglobulin"/>
    <property type="match status" value="10"/>
</dbReference>
<dbReference type="Pfam" id="PF13927">
    <property type="entry name" value="Ig_3"/>
    <property type="match status" value="2"/>
</dbReference>
<evidence type="ECO:0000256" key="9">
    <source>
        <dbReference type="ARBA" id="ARBA00023018"/>
    </source>
</evidence>